<protein>
    <submittedName>
        <fullName evidence="2">DUF5305 domain-containing protein</fullName>
    </submittedName>
</protein>
<dbReference type="Proteomes" id="UP000724672">
    <property type="component" value="Unassembled WGS sequence"/>
</dbReference>
<feature type="transmembrane region" description="Helical" evidence="1">
    <location>
        <begin position="238"/>
        <end position="258"/>
    </location>
</feature>
<feature type="transmembrane region" description="Helical" evidence="1">
    <location>
        <begin position="12"/>
        <end position="30"/>
    </location>
</feature>
<organism evidence="2 3">
    <name type="scientific">Anaeromonas frigoriresistens</name>
    <dbReference type="NCBI Taxonomy" id="2683708"/>
    <lineage>
        <taxon>Bacteria</taxon>
        <taxon>Bacillati</taxon>
        <taxon>Bacillota</taxon>
        <taxon>Tissierellia</taxon>
        <taxon>Tissierellales</taxon>
        <taxon>Thermohalobacteraceae</taxon>
        <taxon>Anaeromonas</taxon>
    </lineage>
</organism>
<sequence length="366" mass="42269">MNKKHINKKLRLGLIATSIIILAIISFLLIKGLTNSKIKEESVSLYDYTINPQANYEVKLKNNMLFQQRTIEEGQTYFAEFLDTIDTTFNYEFIGEKEAELKGDYQIVAVAEGYSKENEEIQTLWKKEFPIGNKEIFSKKADTLSINKNIKFNLTEYNNFAKSVSEAAKTSSYSRVSVMMKVNLEATTAEGVIKETASPSIVIPLEESSFIIAKVGVEEKKNSIEETRKVEVPLAKSFIIIYSIIIAMSLLLLIYLIVFTKNVVEVDLHEKYLDKIFKNHGTRLVALEKNTDSTYENYYKVRSIDDLVRVADEIEKPIMYRYSSDFQNIKEFYVVDDRSLYTFDLENYINNLEKDIKKKKLKPEIV</sequence>
<evidence type="ECO:0000256" key="1">
    <source>
        <dbReference type="SAM" id="Phobius"/>
    </source>
</evidence>
<proteinExistence type="predicted"/>
<dbReference type="InterPro" id="IPR035185">
    <property type="entry name" value="DUF5305"/>
</dbReference>
<keyword evidence="1" id="KW-1133">Transmembrane helix</keyword>
<keyword evidence="1" id="KW-0812">Transmembrane</keyword>
<reference evidence="2" key="1">
    <citation type="submission" date="2019-12" db="EMBL/GenBank/DDBJ databases">
        <title>Clostridiaceae gen. nov. sp. nov., isolated from sediment in Xinjiang, China.</title>
        <authorList>
            <person name="Zhang R."/>
        </authorList>
    </citation>
    <scope>NUCLEOTIDE SEQUENCE</scope>
    <source>
        <strain evidence="2">D2Q-11</strain>
    </source>
</reference>
<accession>A0A942UXC8</accession>
<comment type="caution">
    <text evidence="2">The sequence shown here is derived from an EMBL/GenBank/DDBJ whole genome shotgun (WGS) entry which is preliminary data.</text>
</comment>
<name>A0A942UXC8_9FIRM</name>
<dbReference type="AlphaFoldDB" id="A0A942UXC8"/>
<keyword evidence="3" id="KW-1185">Reference proteome</keyword>
<keyword evidence="1" id="KW-0472">Membrane</keyword>
<evidence type="ECO:0000313" key="2">
    <source>
        <dbReference type="EMBL" id="MBS4538549.1"/>
    </source>
</evidence>
<dbReference type="Pfam" id="PF17231">
    <property type="entry name" value="DUF5305"/>
    <property type="match status" value="1"/>
</dbReference>
<dbReference type="RefSeq" id="WP_203366474.1">
    <property type="nucleotide sequence ID" value="NZ_WSFT01000036.1"/>
</dbReference>
<evidence type="ECO:0000313" key="3">
    <source>
        <dbReference type="Proteomes" id="UP000724672"/>
    </source>
</evidence>
<gene>
    <name evidence="2" type="ORF">GOQ27_08745</name>
</gene>
<dbReference type="EMBL" id="WSFT01000036">
    <property type="protein sequence ID" value="MBS4538549.1"/>
    <property type="molecule type" value="Genomic_DNA"/>
</dbReference>